<dbReference type="GO" id="GO:0046488">
    <property type="term" value="P:phosphatidylinositol metabolic process"/>
    <property type="evidence" value="ECO:0007669"/>
    <property type="project" value="TreeGrafter"/>
</dbReference>
<gene>
    <name evidence="9" type="primary">PLCB4</name>
    <name evidence="9" type="ORF">Tcan_05135</name>
</gene>
<feature type="domain" description="C2" evidence="7">
    <location>
        <begin position="111"/>
        <end position="236"/>
    </location>
</feature>
<dbReference type="InterPro" id="IPR035892">
    <property type="entry name" value="C2_domain_sf"/>
</dbReference>
<dbReference type="GO" id="GO:0051209">
    <property type="term" value="P:release of sequestered calcium ion into cytosol"/>
    <property type="evidence" value="ECO:0007669"/>
    <property type="project" value="TreeGrafter"/>
</dbReference>
<proteinExistence type="predicted"/>
<sequence>MADRSTGRSSVWNRFSDLLIENNWDDVIEVAGGTLQLKEVDEAHPELKQSNFMAKLKPLGFTKIAQIFWNAGCQMVALNFQTPDVYMQLNMGMFEYNGCCGYLLKPDFMRRPDRTFDPFSESPVDGVIAAHCSVISGHFLCDRKVGTYVEVEMYGLPTDTIRKEHRTRTVPANGLNPVYNSDPFVFRKVVLPELAVLRFAVYDENGKQLGQRILPLDGLQAGYRHITLRTESNLTMILPALFVHIVIKTYVPDELSGKFSL</sequence>
<keyword evidence="10" id="KW-1185">Reference proteome</keyword>
<dbReference type="STRING" id="6265.A0A0B2V5A2"/>
<dbReference type="Pfam" id="PF00387">
    <property type="entry name" value="PI-PLC-Y"/>
    <property type="match status" value="1"/>
</dbReference>
<evidence type="ECO:0000256" key="6">
    <source>
        <dbReference type="RuleBase" id="RU361133"/>
    </source>
</evidence>
<evidence type="ECO:0000259" key="8">
    <source>
        <dbReference type="PROSITE" id="PS50008"/>
    </source>
</evidence>
<dbReference type="SMART" id="SM00149">
    <property type="entry name" value="PLCYc"/>
    <property type="match status" value="1"/>
</dbReference>
<dbReference type="CDD" id="cd00275">
    <property type="entry name" value="C2_PLC_like"/>
    <property type="match status" value="1"/>
</dbReference>
<dbReference type="EMBL" id="JPKZ01002451">
    <property type="protein sequence ID" value="KHN76723.1"/>
    <property type="molecule type" value="Genomic_DNA"/>
</dbReference>
<keyword evidence="4 6" id="KW-0443">Lipid metabolism</keyword>
<keyword evidence="5" id="KW-0807">Transducer</keyword>
<dbReference type="PROSITE" id="PS50008">
    <property type="entry name" value="PIPLC_Y_DOMAIN"/>
    <property type="match status" value="1"/>
</dbReference>
<protein>
    <recommendedName>
        <fullName evidence="1 6">Phosphoinositide phospholipase C</fullName>
        <ecNumber evidence="1 6">3.1.4.11</ecNumber>
    </recommendedName>
</protein>
<evidence type="ECO:0000313" key="10">
    <source>
        <dbReference type="Proteomes" id="UP000031036"/>
    </source>
</evidence>
<dbReference type="GO" id="GO:0004435">
    <property type="term" value="F:phosphatidylinositol-4,5-bisphosphate phospholipase C activity"/>
    <property type="evidence" value="ECO:0007669"/>
    <property type="project" value="UniProtKB-EC"/>
</dbReference>
<dbReference type="GO" id="GO:0048015">
    <property type="term" value="P:phosphatidylinositol-mediated signaling"/>
    <property type="evidence" value="ECO:0007669"/>
    <property type="project" value="TreeGrafter"/>
</dbReference>
<keyword evidence="3 6" id="KW-0442">Lipid degradation</keyword>
<evidence type="ECO:0000256" key="2">
    <source>
        <dbReference type="ARBA" id="ARBA00022801"/>
    </source>
</evidence>
<feature type="domain" description="PI-PLC Y-box" evidence="8">
    <location>
        <begin position="66"/>
        <end position="110"/>
    </location>
</feature>
<dbReference type="EC" id="3.1.4.11" evidence="1 6"/>
<dbReference type="InterPro" id="IPR001192">
    <property type="entry name" value="PI-PLC_fam"/>
</dbReference>
<dbReference type="Gene3D" id="2.60.40.150">
    <property type="entry name" value="C2 domain"/>
    <property type="match status" value="1"/>
</dbReference>
<evidence type="ECO:0000313" key="9">
    <source>
        <dbReference type="EMBL" id="KHN76723.1"/>
    </source>
</evidence>
<dbReference type="PANTHER" id="PTHR10336:SF36">
    <property type="entry name" value="1-PHOSPHATIDYLINOSITOL 4,5-BISPHOSPHATE PHOSPHODIESTERASE BETA-4"/>
    <property type="match status" value="1"/>
</dbReference>
<dbReference type="SUPFAM" id="SSF51695">
    <property type="entry name" value="PLC-like phosphodiesterases"/>
    <property type="match status" value="1"/>
</dbReference>
<dbReference type="Proteomes" id="UP000031036">
    <property type="component" value="Unassembled WGS sequence"/>
</dbReference>
<dbReference type="FunFam" id="2.60.40.150:FF:000008">
    <property type="entry name" value="1-phosphatidylinositol 4,5-bisphosphate phosphodiesterase"/>
    <property type="match status" value="1"/>
</dbReference>
<dbReference type="AlphaFoldDB" id="A0A0B2V5A2"/>
<dbReference type="SMART" id="SM00239">
    <property type="entry name" value="C2"/>
    <property type="match status" value="1"/>
</dbReference>
<evidence type="ECO:0000256" key="1">
    <source>
        <dbReference type="ARBA" id="ARBA00012368"/>
    </source>
</evidence>
<accession>A0A0B2V5A2</accession>
<comment type="caution">
    <text evidence="9">The sequence shown here is derived from an EMBL/GenBank/DDBJ whole genome shotgun (WGS) entry which is preliminary data.</text>
</comment>
<dbReference type="OMA" id="THNCENG"/>
<name>A0A0B2V5A2_TOXCA</name>
<keyword evidence="2 6" id="KW-0378">Hydrolase</keyword>
<dbReference type="GO" id="GO:0016042">
    <property type="term" value="P:lipid catabolic process"/>
    <property type="evidence" value="ECO:0007669"/>
    <property type="project" value="UniProtKB-KW"/>
</dbReference>
<dbReference type="PANTHER" id="PTHR10336">
    <property type="entry name" value="PHOSPHOINOSITIDE-SPECIFIC PHOSPHOLIPASE C FAMILY PROTEIN"/>
    <property type="match status" value="1"/>
</dbReference>
<dbReference type="InterPro" id="IPR001711">
    <property type="entry name" value="PLipase_C_Pinositol-sp_Y"/>
</dbReference>
<dbReference type="Gene3D" id="3.20.20.190">
    <property type="entry name" value="Phosphatidylinositol (PI) phosphodiesterase"/>
    <property type="match status" value="1"/>
</dbReference>
<dbReference type="InterPro" id="IPR000008">
    <property type="entry name" value="C2_dom"/>
</dbReference>
<comment type="catalytic activity">
    <reaction evidence="6">
        <text>a 1,2-diacyl-sn-glycero-3-phospho-(1D-myo-inositol-4,5-bisphosphate) + H2O = 1D-myo-inositol 1,4,5-trisphosphate + a 1,2-diacyl-sn-glycerol + H(+)</text>
        <dbReference type="Rhea" id="RHEA:33179"/>
        <dbReference type="ChEBI" id="CHEBI:15377"/>
        <dbReference type="ChEBI" id="CHEBI:15378"/>
        <dbReference type="ChEBI" id="CHEBI:17815"/>
        <dbReference type="ChEBI" id="CHEBI:58456"/>
        <dbReference type="ChEBI" id="CHEBI:203600"/>
        <dbReference type="EC" id="3.1.4.11"/>
    </reaction>
</comment>
<dbReference type="InterPro" id="IPR017946">
    <property type="entry name" value="PLC-like_Pdiesterase_TIM-brl"/>
</dbReference>
<dbReference type="Pfam" id="PF00168">
    <property type="entry name" value="C2"/>
    <property type="match status" value="1"/>
</dbReference>
<evidence type="ECO:0000256" key="5">
    <source>
        <dbReference type="ARBA" id="ARBA00023224"/>
    </source>
</evidence>
<evidence type="ECO:0000256" key="4">
    <source>
        <dbReference type="ARBA" id="ARBA00023098"/>
    </source>
</evidence>
<organism evidence="9 10">
    <name type="scientific">Toxocara canis</name>
    <name type="common">Canine roundworm</name>
    <dbReference type="NCBI Taxonomy" id="6265"/>
    <lineage>
        <taxon>Eukaryota</taxon>
        <taxon>Metazoa</taxon>
        <taxon>Ecdysozoa</taxon>
        <taxon>Nematoda</taxon>
        <taxon>Chromadorea</taxon>
        <taxon>Rhabditida</taxon>
        <taxon>Spirurina</taxon>
        <taxon>Ascaridomorpha</taxon>
        <taxon>Ascaridoidea</taxon>
        <taxon>Toxocaridae</taxon>
        <taxon>Toxocara</taxon>
    </lineage>
</organism>
<dbReference type="PROSITE" id="PS50004">
    <property type="entry name" value="C2"/>
    <property type="match status" value="1"/>
</dbReference>
<dbReference type="OrthoDB" id="269822at2759"/>
<evidence type="ECO:0000256" key="3">
    <source>
        <dbReference type="ARBA" id="ARBA00022963"/>
    </source>
</evidence>
<dbReference type="SUPFAM" id="SSF49562">
    <property type="entry name" value="C2 domain (Calcium/lipid-binding domain, CaLB)"/>
    <property type="match status" value="1"/>
</dbReference>
<evidence type="ECO:0000259" key="7">
    <source>
        <dbReference type="PROSITE" id="PS50004"/>
    </source>
</evidence>
<reference evidence="9 10" key="1">
    <citation type="submission" date="2014-11" db="EMBL/GenBank/DDBJ databases">
        <title>Genetic blueprint of the zoonotic pathogen Toxocara canis.</title>
        <authorList>
            <person name="Zhu X.-Q."/>
            <person name="Korhonen P.K."/>
            <person name="Cai H."/>
            <person name="Young N.D."/>
            <person name="Nejsum P."/>
            <person name="von Samson-Himmelstjerna G."/>
            <person name="Boag P.R."/>
            <person name="Tan P."/>
            <person name="Li Q."/>
            <person name="Min J."/>
            <person name="Yang Y."/>
            <person name="Wang X."/>
            <person name="Fang X."/>
            <person name="Hall R.S."/>
            <person name="Hofmann A."/>
            <person name="Sternberg P.W."/>
            <person name="Jex A.R."/>
            <person name="Gasser R.B."/>
        </authorList>
    </citation>
    <scope>NUCLEOTIDE SEQUENCE [LARGE SCALE GENOMIC DNA]</scope>
    <source>
        <strain evidence="9">PN_DK_2014</strain>
    </source>
</reference>
<dbReference type="PRINTS" id="PR00390">
    <property type="entry name" value="PHPHLIPASEC"/>
</dbReference>